<evidence type="ECO:0000313" key="2">
    <source>
        <dbReference type="EMBL" id="KAG8383852.1"/>
    </source>
</evidence>
<dbReference type="InterPro" id="IPR012337">
    <property type="entry name" value="RNaseH-like_sf"/>
</dbReference>
<dbReference type="InterPro" id="IPR044730">
    <property type="entry name" value="RNase_H-like_dom_plant"/>
</dbReference>
<name>A0AAV6XUS1_9LAMI</name>
<gene>
    <name evidence="2" type="ORF">BUALT_Bualt04G0056800</name>
</gene>
<proteinExistence type="predicted"/>
<sequence length="277" mass="30228">MAKWKSTLIVLNQELTTLRPGLSDSILLAIGRDTAKPPCQFLGASETCPCCAGDGENTKHAMLTCPFARQVWALSYLPWYVISSWSGSSEAWVRTVHSRNKSLWENQVLNATDVVISANSFLLAFHEATPSRLVLPPGSNSATQWCKSPPGTIKLNFDAAFFKEVGNAGHAEALAAREAIKLATRCGWSSIIIEGDCVQVIQKLQQRVPDFSTISPIISDVLYLVSLFSSCVFSHVRRSGNRVAHSFARLVCSFTFGFAAIPDSVRTLISVDIASFN</sequence>
<keyword evidence="3" id="KW-1185">Reference proteome</keyword>
<dbReference type="InterPro" id="IPR036397">
    <property type="entry name" value="RNaseH_sf"/>
</dbReference>
<dbReference type="Pfam" id="PF13456">
    <property type="entry name" value="RVT_3"/>
    <property type="match status" value="1"/>
</dbReference>
<dbReference type="Proteomes" id="UP000826271">
    <property type="component" value="Unassembled WGS sequence"/>
</dbReference>
<reference evidence="2" key="1">
    <citation type="submission" date="2019-10" db="EMBL/GenBank/DDBJ databases">
        <authorList>
            <person name="Zhang R."/>
            <person name="Pan Y."/>
            <person name="Wang J."/>
            <person name="Ma R."/>
            <person name="Yu S."/>
        </authorList>
    </citation>
    <scope>NUCLEOTIDE SEQUENCE</scope>
    <source>
        <strain evidence="2">LA-IB0</strain>
        <tissue evidence="2">Leaf</tissue>
    </source>
</reference>
<dbReference type="AlphaFoldDB" id="A0AAV6XUS1"/>
<dbReference type="GO" id="GO:0004523">
    <property type="term" value="F:RNA-DNA hybrid ribonuclease activity"/>
    <property type="evidence" value="ECO:0007669"/>
    <property type="project" value="InterPro"/>
</dbReference>
<protein>
    <recommendedName>
        <fullName evidence="1">RNase H type-1 domain-containing protein</fullName>
    </recommendedName>
</protein>
<evidence type="ECO:0000259" key="1">
    <source>
        <dbReference type="Pfam" id="PF13456"/>
    </source>
</evidence>
<dbReference type="EMBL" id="WHWC01000004">
    <property type="protein sequence ID" value="KAG8383852.1"/>
    <property type="molecule type" value="Genomic_DNA"/>
</dbReference>
<dbReference type="GO" id="GO:0003676">
    <property type="term" value="F:nucleic acid binding"/>
    <property type="evidence" value="ECO:0007669"/>
    <property type="project" value="InterPro"/>
</dbReference>
<comment type="caution">
    <text evidence="2">The sequence shown here is derived from an EMBL/GenBank/DDBJ whole genome shotgun (WGS) entry which is preliminary data.</text>
</comment>
<evidence type="ECO:0000313" key="3">
    <source>
        <dbReference type="Proteomes" id="UP000826271"/>
    </source>
</evidence>
<dbReference type="PANTHER" id="PTHR47074">
    <property type="entry name" value="BNAC02G40300D PROTEIN"/>
    <property type="match status" value="1"/>
</dbReference>
<dbReference type="PANTHER" id="PTHR47074:SF48">
    <property type="entry name" value="POLYNUCLEOTIDYL TRANSFERASE, RIBONUCLEASE H-LIKE SUPERFAMILY PROTEIN"/>
    <property type="match status" value="1"/>
</dbReference>
<feature type="domain" description="RNase H type-1" evidence="1">
    <location>
        <begin position="154"/>
        <end position="249"/>
    </location>
</feature>
<dbReference type="InterPro" id="IPR002156">
    <property type="entry name" value="RNaseH_domain"/>
</dbReference>
<organism evidence="2 3">
    <name type="scientific">Buddleja alternifolia</name>
    <dbReference type="NCBI Taxonomy" id="168488"/>
    <lineage>
        <taxon>Eukaryota</taxon>
        <taxon>Viridiplantae</taxon>
        <taxon>Streptophyta</taxon>
        <taxon>Embryophyta</taxon>
        <taxon>Tracheophyta</taxon>
        <taxon>Spermatophyta</taxon>
        <taxon>Magnoliopsida</taxon>
        <taxon>eudicotyledons</taxon>
        <taxon>Gunneridae</taxon>
        <taxon>Pentapetalae</taxon>
        <taxon>asterids</taxon>
        <taxon>lamiids</taxon>
        <taxon>Lamiales</taxon>
        <taxon>Scrophulariaceae</taxon>
        <taxon>Buddlejeae</taxon>
        <taxon>Buddleja</taxon>
    </lineage>
</organism>
<dbReference type="SUPFAM" id="SSF53098">
    <property type="entry name" value="Ribonuclease H-like"/>
    <property type="match status" value="1"/>
</dbReference>
<dbReference type="CDD" id="cd06222">
    <property type="entry name" value="RNase_H_like"/>
    <property type="match status" value="1"/>
</dbReference>
<dbReference type="Gene3D" id="3.30.420.10">
    <property type="entry name" value="Ribonuclease H-like superfamily/Ribonuclease H"/>
    <property type="match status" value="1"/>
</dbReference>
<accession>A0AAV6XUS1</accession>
<dbReference type="InterPro" id="IPR052929">
    <property type="entry name" value="RNase_H-like_EbsB-rel"/>
</dbReference>